<proteinExistence type="predicted"/>
<dbReference type="AlphaFoldDB" id="A0A1N7SE51"/>
<evidence type="ECO:0000256" key="1">
    <source>
        <dbReference type="SAM" id="MobiDB-lite"/>
    </source>
</evidence>
<feature type="region of interest" description="Disordered" evidence="1">
    <location>
        <begin position="60"/>
        <end position="80"/>
    </location>
</feature>
<evidence type="ECO:0000313" key="3">
    <source>
        <dbReference type="Proteomes" id="UP000195569"/>
    </source>
</evidence>
<dbReference type="EMBL" id="CYGY02000047">
    <property type="protein sequence ID" value="SIT45685.1"/>
    <property type="molecule type" value="Genomic_DNA"/>
</dbReference>
<comment type="caution">
    <text evidence="2">The sequence shown here is derived from an EMBL/GenBank/DDBJ whole genome shotgun (WGS) entry which is preliminary data.</text>
</comment>
<reference evidence="2" key="1">
    <citation type="submission" date="2016-12" db="EMBL/GenBank/DDBJ databases">
        <authorList>
            <person name="Moulin L."/>
        </authorList>
    </citation>
    <scope>NUCLEOTIDE SEQUENCE [LARGE SCALE GENOMIC DNA]</scope>
    <source>
        <strain evidence="2">STM 7183</strain>
    </source>
</reference>
<organism evidence="2 3">
    <name type="scientific">Paraburkholderia piptadeniae</name>
    <dbReference type="NCBI Taxonomy" id="1701573"/>
    <lineage>
        <taxon>Bacteria</taxon>
        <taxon>Pseudomonadati</taxon>
        <taxon>Pseudomonadota</taxon>
        <taxon>Betaproteobacteria</taxon>
        <taxon>Burkholderiales</taxon>
        <taxon>Burkholderiaceae</taxon>
        <taxon>Paraburkholderia</taxon>
    </lineage>
</organism>
<accession>A0A1N7SE51</accession>
<name>A0A1N7SE51_9BURK</name>
<dbReference type="Proteomes" id="UP000195569">
    <property type="component" value="Unassembled WGS sequence"/>
</dbReference>
<keyword evidence="3" id="KW-1185">Reference proteome</keyword>
<gene>
    <name evidence="2" type="ORF">BN2476_470113</name>
</gene>
<sequence>MVITPIVGSRNVSIIVYTRCGTGLGRLTQASNAFDTGARVRDAASNIDFGDFHEETCLAQGRRPNGYRPHDRGRNTRGMS</sequence>
<protein>
    <submittedName>
        <fullName evidence="2">Uncharacterized protein</fullName>
    </submittedName>
</protein>
<evidence type="ECO:0000313" key="2">
    <source>
        <dbReference type="EMBL" id="SIT45685.1"/>
    </source>
</evidence>